<dbReference type="Pfam" id="PF07178">
    <property type="entry name" value="TraL"/>
    <property type="match status" value="1"/>
</dbReference>
<proteinExistence type="predicted"/>
<reference evidence="2 3" key="1">
    <citation type="submission" date="2019-01" db="EMBL/GenBank/DDBJ databases">
        <title>Insights into ecological role of a new deltaproteobacterial order Candidatus Sinidesulfobacterales (Sva0485) by metagenomics and metatranscriptomics.</title>
        <authorList>
            <person name="Tan S."/>
            <person name="Liu J."/>
            <person name="Fang Y."/>
            <person name="Hedlund B."/>
            <person name="Lian Z.-H."/>
            <person name="Huang L.-Y."/>
            <person name="Li J.-T."/>
            <person name="Huang L.-N."/>
            <person name="Li W.-J."/>
            <person name="Jiang H.-C."/>
            <person name="Dong H.-L."/>
            <person name="Shu W.-S."/>
        </authorList>
    </citation>
    <scope>NUCLEOTIDE SEQUENCE [LARGE SCALE GENOMIC DNA]</scope>
    <source>
        <strain evidence="2">AP4</strain>
    </source>
</reference>
<comment type="caution">
    <text evidence="2">The sequence shown here is derived from an EMBL/GenBank/DDBJ whole genome shotgun (WGS) entry which is preliminary data.</text>
</comment>
<gene>
    <name evidence="2" type="primary">traL</name>
    <name evidence="2" type="ORF">EVJ48_01340</name>
</gene>
<protein>
    <submittedName>
        <fullName evidence="2">Type IV conjugative transfer system protein TraL</fullName>
    </submittedName>
</protein>
<sequence>MLRWAPVWRELLSKEVSVEFKRIPKYIDAPIQFLWWEMQEGIIILLLTFGSIIIFHQAIFGALIGVVIAAKYAKFKEENIKGYFTHFSYWFGYLNVKKNIKAYQKFIIR</sequence>
<evidence type="ECO:0000313" key="3">
    <source>
        <dbReference type="Proteomes" id="UP000322454"/>
    </source>
</evidence>
<keyword evidence="1" id="KW-0812">Transmembrane</keyword>
<dbReference type="AlphaFoldDB" id="A0A520XG45"/>
<evidence type="ECO:0000256" key="1">
    <source>
        <dbReference type="SAM" id="Phobius"/>
    </source>
</evidence>
<dbReference type="NCBIfam" id="TIGR02762">
    <property type="entry name" value="TraL_TIGR"/>
    <property type="match status" value="1"/>
</dbReference>
<evidence type="ECO:0000313" key="2">
    <source>
        <dbReference type="EMBL" id="RZV40161.1"/>
    </source>
</evidence>
<keyword evidence="1" id="KW-1133">Transmembrane helix</keyword>
<dbReference type="EMBL" id="SHMQ01000002">
    <property type="protein sequence ID" value="RZV40161.1"/>
    <property type="molecule type" value="Genomic_DNA"/>
</dbReference>
<organism evidence="2 3">
    <name type="scientific">Candidatus Acidulodesulfobacterium acidiphilum</name>
    <dbReference type="NCBI Taxonomy" id="2597224"/>
    <lineage>
        <taxon>Bacteria</taxon>
        <taxon>Deltaproteobacteria</taxon>
        <taxon>Candidatus Acidulodesulfobacterales</taxon>
        <taxon>Candidatus Acidulodesulfobacterium</taxon>
    </lineage>
</organism>
<name>A0A520XG45_9DELT</name>
<dbReference type="GO" id="GO:0019867">
    <property type="term" value="C:outer membrane"/>
    <property type="evidence" value="ECO:0007669"/>
    <property type="project" value="InterPro"/>
</dbReference>
<dbReference type="InterPro" id="IPR009838">
    <property type="entry name" value="T4SS_TraL"/>
</dbReference>
<keyword evidence="1" id="KW-0472">Membrane</keyword>
<feature type="transmembrane region" description="Helical" evidence="1">
    <location>
        <begin position="42"/>
        <end position="70"/>
    </location>
</feature>
<dbReference type="Proteomes" id="UP000322454">
    <property type="component" value="Unassembled WGS sequence"/>
</dbReference>
<accession>A0A520XG45</accession>